<dbReference type="Proteomes" id="UP000007089">
    <property type="component" value="Chromosome"/>
</dbReference>
<sequence length="210" mass="22633">MIDPLAATARRRAGLALAAVAATALAACGPTGRYVRAEDLPPAPADAEYRVARGDVVGIRVWNQDNMSVERTRVREDGRVSMPFLQDVPAAGSTPTELSQRIQTQLKTYVVNPVVTVTVVEMQPLRVSVTGEVIRPGVYDLDRGAGVLSALAAAGSFTEFAHRDRVFVLRHGPAPGDAVTRIRFEYDALVRADRRSAGFRLQPGDVVVVE</sequence>
<evidence type="ECO:0000259" key="3">
    <source>
        <dbReference type="Pfam" id="PF02563"/>
    </source>
</evidence>
<dbReference type="Gene3D" id="3.10.560.10">
    <property type="entry name" value="Outer membrane lipoprotein wza domain like"/>
    <property type="match status" value="1"/>
</dbReference>
<accession>B8JFB1</accession>
<dbReference type="KEGG" id="acp:A2cp1_2951"/>
<dbReference type="Pfam" id="PF10531">
    <property type="entry name" value="SLBB"/>
    <property type="match status" value="1"/>
</dbReference>
<feature type="signal peptide" evidence="2">
    <location>
        <begin position="1"/>
        <end position="26"/>
    </location>
</feature>
<dbReference type="InterPro" id="IPR049712">
    <property type="entry name" value="Poly_export"/>
</dbReference>
<gene>
    <name evidence="5" type="ordered locus">A2cp1_2951</name>
</gene>
<evidence type="ECO:0000259" key="4">
    <source>
        <dbReference type="Pfam" id="PF10531"/>
    </source>
</evidence>
<evidence type="ECO:0000256" key="2">
    <source>
        <dbReference type="SAM" id="SignalP"/>
    </source>
</evidence>
<proteinExistence type="predicted"/>
<evidence type="ECO:0000313" key="6">
    <source>
        <dbReference type="Proteomes" id="UP000007089"/>
    </source>
</evidence>
<dbReference type="InterPro" id="IPR019554">
    <property type="entry name" value="Soluble_ligand-bd"/>
</dbReference>
<feature type="domain" description="Polysaccharide export protein N-terminal" evidence="3">
    <location>
        <begin position="44"/>
        <end position="119"/>
    </location>
</feature>
<organism evidence="5 6">
    <name type="scientific">Anaeromyxobacter dehalogenans (strain ATCC BAA-258 / DSM 21875 / 2CP-1)</name>
    <dbReference type="NCBI Taxonomy" id="455488"/>
    <lineage>
        <taxon>Bacteria</taxon>
        <taxon>Pseudomonadati</taxon>
        <taxon>Myxococcota</taxon>
        <taxon>Myxococcia</taxon>
        <taxon>Myxococcales</taxon>
        <taxon>Cystobacterineae</taxon>
        <taxon>Anaeromyxobacteraceae</taxon>
        <taxon>Anaeromyxobacter</taxon>
    </lineage>
</organism>
<reference evidence="5" key="1">
    <citation type="submission" date="2009-01" db="EMBL/GenBank/DDBJ databases">
        <title>Complete sequence of Anaeromyxobacter dehalogenans 2CP-1.</title>
        <authorList>
            <consortium name="US DOE Joint Genome Institute"/>
            <person name="Lucas S."/>
            <person name="Copeland A."/>
            <person name="Lapidus A."/>
            <person name="Glavina del Rio T."/>
            <person name="Dalin E."/>
            <person name="Tice H."/>
            <person name="Bruce D."/>
            <person name="Goodwin L."/>
            <person name="Pitluck S."/>
            <person name="Saunders E."/>
            <person name="Brettin T."/>
            <person name="Detter J.C."/>
            <person name="Han C."/>
            <person name="Larimer F."/>
            <person name="Land M."/>
            <person name="Hauser L."/>
            <person name="Kyrpides N."/>
            <person name="Ovchinnikova G."/>
            <person name="Beliaev A.S."/>
            <person name="Richardson P."/>
        </authorList>
    </citation>
    <scope>NUCLEOTIDE SEQUENCE</scope>
    <source>
        <strain evidence="5">2CP-1</strain>
    </source>
</reference>
<dbReference type="GO" id="GO:0015159">
    <property type="term" value="F:polysaccharide transmembrane transporter activity"/>
    <property type="evidence" value="ECO:0007669"/>
    <property type="project" value="InterPro"/>
</dbReference>
<dbReference type="RefSeq" id="WP_012634021.1">
    <property type="nucleotide sequence ID" value="NC_011891.1"/>
</dbReference>
<feature type="domain" description="Soluble ligand binding" evidence="4">
    <location>
        <begin position="126"/>
        <end position="177"/>
    </location>
</feature>
<dbReference type="EMBL" id="CP001359">
    <property type="protein sequence ID" value="ACL66288.1"/>
    <property type="molecule type" value="Genomic_DNA"/>
</dbReference>
<dbReference type="HOGENOM" id="CLU_038343_3_2_7"/>
<evidence type="ECO:0000313" key="5">
    <source>
        <dbReference type="EMBL" id="ACL66288.1"/>
    </source>
</evidence>
<keyword evidence="6" id="KW-1185">Reference proteome</keyword>
<dbReference type="Gene3D" id="3.30.1950.10">
    <property type="entry name" value="wza like domain"/>
    <property type="match status" value="1"/>
</dbReference>
<dbReference type="PANTHER" id="PTHR33619:SF3">
    <property type="entry name" value="POLYSACCHARIDE EXPORT PROTEIN GFCE-RELATED"/>
    <property type="match status" value="1"/>
</dbReference>
<dbReference type="Pfam" id="PF02563">
    <property type="entry name" value="Poly_export"/>
    <property type="match status" value="1"/>
</dbReference>
<protein>
    <submittedName>
        <fullName evidence="5">Polysaccharide export protein</fullName>
    </submittedName>
</protein>
<keyword evidence="1 2" id="KW-0732">Signal</keyword>
<name>B8JFB1_ANAD2</name>
<dbReference type="AlphaFoldDB" id="B8JFB1"/>
<dbReference type="PANTHER" id="PTHR33619">
    <property type="entry name" value="POLYSACCHARIDE EXPORT PROTEIN GFCE-RELATED"/>
    <property type="match status" value="1"/>
</dbReference>
<evidence type="ECO:0000256" key="1">
    <source>
        <dbReference type="ARBA" id="ARBA00022729"/>
    </source>
</evidence>
<dbReference type="InterPro" id="IPR003715">
    <property type="entry name" value="Poly_export_N"/>
</dbReference>
<feature type="chain" id="PRO_5002872630" evidence="2">
    <location>
        <begin position="27"/>
        <end position="210"/>
    </location>
</feature>